<gene>
    <name evidence="2" type="ORF">ACFL27_00535</name>
</gene>
<feature type="transmembrane region" description="Helical" evidence="1">
    <location>
        <begin position="12"/>
        <end position="32"/>
    </location>
</feature>
<sequence>MINGTENDFNPFRLLIIAVTAGIFAAAVFIFTGPLFGGLTYIILSGFLWVVTDYFIMSRFPPDIKPASQAALAAFQADHSDLKVDSIALRADEVERYVFSIRFGTGRPKPRTYYAVDKESQFAQEIKELERYWPQDLK</sequence>
<keyword evidence="3" id="KW-1185">Reference proteome</keyword>
<accession>A0ABV6YR30</accession>
<feature type="transmembrane region" description="Helical" evidence="1">
    <location>
        <begin position="38"/>
        <end position="56"/>
    </location>
</feature>
<protein>
    <submittedName>
        <fullName evidence="2">Uncharacterized protein</fullName>
    </submittedName>
</protein>
<organism evidence="2 3">
    <name type="scientific">candidate division CSSED10-310 bacterium</name>
    <dbReference type="NCBI Taxonomy" id="2855610"/>
    <lineage>
        <taxon>Bacteria</taxon>
        <taxon>Bacteria division CSSED10-310</taxon>
    </lineage>
</organism>
<keyword evidence="1" id="KW-1133">Transmembrane helix</keyword>
<dbReference type="EMBL" id="JBHPBY010000003">
    <property type="protein sequence ID" value="MFC1848669.1"/>
    <property type="molecule type" value="Genomic_DNA"/>
</dbReference>
<comment type="caution">
    <text evidence="2">The sequence shown here is derived from an EMBL/GenBank/DDBJ whole genome shotgun (WGS) entry which is preliminary data.</text>
</comment>
<evidence type="ECO:0000256" key="1">
    <source>
        <dbReference type="SAM" id="Phobius"/>
    </source>
</evidence>
<dbReference type="Proteomes" id="UP001594351">
    <property type="component" value="Unassembled WGS sequence"/>
</dbReference>
<keyword evidence="1" id="KW-0472">Membrane</keyword>
<evidence type="ECO:0000313" key="2">
    <source>
        <dbReference type="EMBL" id="MFC1848669.1"/>
    </source>
</evidence>
<evidence type="ECO:0000313" key="3">
    <source>
        <dbReference type="Proteomes" id="UP001594351"/>
    </source>
</evidence>
<proteinExistence type="predicted"/>
<reference evidence="2 3" key="1">
    <citation type="submission" date="2024-09" db="EMBL/GenBank/DDBJ databases">
        <title>Laminarin stimulates single cell rates of sulfate reduction while oxygen inhibits transcriptomic activity in coastal marine sediment.</title>
        <authorList>
            <person name="Lindsay M."/>
            <person name="Orcutt B."/>
            <person name="Emerson D."/>
            <person name="Stepanauskas R."/>
            <person name="D'Angelo T."/>
        </authorList>
    </citation>
    <scope>NUCLEOTIDE SEQUENCE [LARGE SCALE GENOMIC DNA]</scope>
    <source>
        <strain evidence="2">SAG AM-311-K15</strain>
    </source>
</reference>
<keyword evidence="1" id="KW-0812">Transmembrane</keyword>
<name>A0ABV6YR30_UNCC1</name>